<gene>
    <name evidence="1" type="ORF">LARSCL_LOCUS8434</name>
</gene>
<dbReference type="Proteomes" id="UP001497382">
    <property type="component" value="Unassembled WGS sequence"/>
</dbReference>
<feature type="non-terminal residue" evidence="1">
    <location>
        <position position="1"/>
    </location>
</feature>
<accession>A0AAV1ZW45</accession>
<reference evidence="1 2" key="1">
    <citation type="submission" date="2024-04" db="EMBL/GenBank/DDBJ databases">
        <authorList>
            <person name="Rising A."/>
            <person name="Reimegard J."/>
            <person name="Sonavane S."/>
            <person name="Akerstrom W."/>
            <person name="Nylinder S."/>
            <person name="Hedman E."/>
            <person name="Kallberg Y."/>
        </authorList>
    </citation>
    <scope>NUCLEOTIDE SEQUENCE [LARGE SCALE GENOMIC DNA]</scope>
</reference>
<evidence type="ECO:0000313" key="2">
    <source>
        <dbReference type="Proteomes" id="UP001497382"/>
    </source>
</evidence>
<dbReference type="AlphaFoldDB" id="A0AAV1ZW45"/>
<keyword evidence="2" id="KW-1185">Reference proteome</keyword>
<sequence length="53" mass="6162">FPNEKWCFLCCSVRVPFCNPSPRERSILFETLPSIVQISTKEMMLLCHKDSSI</sequence>
<comment type="caution">
    <text evidence="1">The sequence shown here is derived from an EMBL/GenBank/DDBJ whole genome shotgun (WGS) entry which is preliminary data.</text>
</comment>
<protein>
    <submittedName>
        <fullName evidence="1">Uncharacterized protein</fullName>
    </submittedName>
</protein>
<evidence type="ECO:0000313" key="1">
    <source>
        <dbReference type="EMBL" id="CAL1276038.1"/>
    </source>
</evidence>
<proteinExistence type="predicted"/>
<name>A0AAV1ZW45_9ARAC</name>
<dbReference type="EMBL" id="CAXIEN010000090">
    <property type="protein sequence ID" value="CAL1276038.1"/>
    <property type="molecule type" value="Genomic_DNA"/>
</dbReference>
<organism evidence="1 2">
    <name type="scientific">Larinioides sclopetarius</name>
    <dbReference type="NCBI Taxonomy" id="280406"/>
    <lineage>
        <taxon>Eukaryota</taxon>
        <taxon>Metazoa</taxon>
        <taxon>Ecdysozoa</taxon>
        <taxon>Arthropoda</taxon>
        <taxon>Chelicerata</taxon>
        <taxon>Arachnida</taxon>
        <taxon>Araneae</taxon>
        <taxon>Araneomorphae</taxon>
        <taxon>Entelegynae</taxon>
        <taxon>Araneoidea</taxon>
        <taxon>Araneidae</taxon>
        <taxon>Larinioides</taxon>
    </lineage>
</organism>